<dbReference type="Pfam" id="PF01928">
    <property type="entry name" value="CYTH"/>
    <property type="match status" value="1"/>
</dbReference>
<dbReference type="EMBL" id="SOJK01000175">
    <property type="protein sequence ID" value="TET45238.1"/>
    <property type="molecule type" value="Genomic_DNA"/>
</dbReference>
<dbReference type="InterPro" id="IPR033469">
    <property type="entry name" value="CYTH-like_dom_sf"/>
</dbReference>
<proteinExistence type="predicted"/>
<evidence type="ECO:0000313" key="3">
    <source>
        <dbReference type="Proteomes" id="UP000320679"/>
    </source>
</evidence>
<dbReference type="Proteomes" id="UP000320679">
    <property type="component" value="Unassembled WGS sequence"/>
</dbReference>
<dbReference type="SMART" id="SM01118">
    <property type="entry name" value="CYTH"/>
    <property type="match status" value="1"/>
</dbReference>
<dbReference type="CDD" id="cd07890">
    <property type="entry name" value="CYTH-like_AC_IV-like"/>
    <property type="match status" value="1"/>
</dbReference>
<dbReference type="Gene3D" id="2.40.320.10">
    <property type="entry name" value="Hypothetical Protein Pfu-838710-001"/>
    <property type="match status" value="1"/>
</dbReference>
<reference evidence="2 3" key="1">
    <citation type="submission" date="2019-03" db="EMBL/GenBank/DDBJ databases">
        <title>Metabolic potential of uncultured bacteria and archaea associated with petroleum seepage in deep-sea sediments.</title>
        <authorList>
            <person name="Dong X."/>
            <person name="Hubert C."/>
        </authorList>
    </citation>
    <scope>NUCLEOTIDE SEQUENCE [LARGE SCALE GENOMIC DNA]</scope>
    <source>
        <strain evidence="2">E29_bin78</strain>
    </source>
</reference>
<organism evidence="2 3">
    <name type="scientific">Aerophobetes bacterium</name>
    <dbReference type="NCBI Taxonomy" id="2030807"/>
    <lineage>
        <taxon>Bacteria</taxon>
        <taxon>Candidatus Aerophobota</taxon>
    </lineage>
</organism>
<dbReference type="PANTHER" id="PTHR21028:SF2">
    <property type="entry name" value="CYTH DOMAIN-CONTAINING PROTEIN"/>
    <property type="match status" value="1"/>
</dbReference>
<dbReference type="AlphaFoldDB" id="A0A523URS7"/>
<dbReference type="PROSITE" id="PS51707">
    <property type="entry name" value="CYTH"/>
    <property type="match status" value="1"/>
</dbReference>
<evidence type="ECO:0000313" key="2">
    <source>
        <dbReference type="EMBL" id="TET45238.1"/>
    </source>
</evidence>
<dbReference type="SUPFAM" id="SSF55154">
    <property type="entry name" value="CYTH-like phosphatases"/>
    <property type="match status" value="1"/>
</dbReference>
<feature type="domain" description="CYTH" evidence="1">
    <location>
        <begin position="1"/>
        <end position="166"/>
    </location>
</feature>
<name>A0A523URS7_UNCAE</name>
<dbReference type="InterPro" id="IPR008173">
    <property type="entry name" value="Adenylyl_cyclase_CyaB"/>
</dbReference>
<protein>
    <submittedName>
        <fullName evidence="2">Class IV adenylate cyclase</fullName>
    </submittedName>
</protein>
<dbReference type="InterPro" id="IPR023577">
    <property type="entry name" value="CYTH_domain"/>
</dbReference>
<evidence type="ECO:0000259" key="1">
    <source>
        <dbReference type="PROSITE" id="PS51707"/>
    </source>
</evidence>
<dbReference type="PANTHER" id="PTHR21028">
    <property type="entry name" value="SI:CH211-156B7.4"/>
    <property type="match status" value="1"/>
</dbReference>
<accession>A0A523URS7</accession>
<sequence>MLEVEIKAEVKIREMEKKIRDLGARFIKKELQEDTYFRHPCRDFKAKDEALRVRMVEGEYFLTYKGERQDPETKTRPEIETKVGGTILDILKVLGFSEVRKILKERDIYGWGRLKICLDRVQGLGEFLEVEGKDWEDKEKIFGLLERLSIPGERLIRKSYLEMLEEC</sequence>
<gene>
    <name evidence="2" type="primary">cyaB</name>
    <name evidence="2" type="ORF">E3J59_04025</name>
</gene>
<dbReference type="NCBIfam" id="TIGR00318">
    <property type="entry name" value="cyaB"/>
    <property type="match status" value="1"/>
</dbReference>
<comment type="caution">
    <text evidence="2">The sequence shown here is derived from an EMBL/GenBank/DDBJ whole genome shotgun (WGS) entry which is preliminary data.</text>
</comment>